<organism evidence="1 2">
    <name type="scientific">Mucilaginibacter gracilis</name>
    <dbReference type="NCBI Taxonomy" id="423350"/>
    <lineage>
        <taxon>Bacteria</taxon>
        <taxon>Pseudomonadati</taxon>
        <taxon>Bacteroidota</taxon>
        <taxon>Sphingobacteriia</taxon>
        <taxon>Sphingobacteriales</taxon>
        <taxon>Sphingobacteriaceae</taxon>
        <taxon>Mucilaginibacter</taxon>
    </lineage>
</organism>
<accession>A0A495IZ48</accession>
<proteinExistence type="predicted"/>
<gene>
    <name evidence="1" type="ORF">BDD43_1514</name>
</gene>
<dbReference type="InterPro" id="IPR011990">
    <property type="entry name" value="TPR-like_helical_dom_sf"/>
</dbReference>
<dbReference type="AlphaFoldDB" id="A0A495IZ48"/>
<evidence type="ECO:0000313" key="1">
    <source>
        <dbReference type="EMBL" id="RKR81368.1"/>
    </source>
</evidence>
<name>A0A495IZ48_9SPHI</name>
<keyword evidence="2" id="KW-1185">Reference proteome</keyword>
<dbReference type="PROSITE" id="PS51257">
    <property type="entry name" value="PROKAR_LIPOPROTEIN"/>
    <property type="match status" value="1"/>
</dbReference>
<evidence type="ECO:0000313" key="2">
    <source>
        <dbReference type="Proteomes" id="UP000268007"/>
    </source>
</evidence>
<protein>
    <submittedName>
        <fullName evidence="1">SusD-like starch-binding protein associating with outer membrane</fullName>
    </submittedName>
</protein>
<dbReference type="Proteomes" id="UP000268007">
    <property type="component" value="Unassembled WGS sequence"/>
</dbReference>
<dbReference type="Gene3D" id="1.25.40.390">
    <property type="match status" value="1"/>
</dbReference>
<sequence length="488" mass="52282">MKKIFIYTLTTALVWSVAGCQKLSDFGNTNYNQAAISTPIIGALLTNAELSVANYAGSQLEAINGGQYSQYFAETQYPAVSLYALPQYNFTGEYSTQLYDLQSIINAGTSKNTSNVALILQQYIFWHITDSWGDVPYSQALKGLAYPQPAYDAQQNIYKGMLSALTSAVSSFDGSAISGDIFYNGNVASWKKMANTLRMLISLQLSKKMPTSTDYAATQFNAALNDVGGSIVTNADNMKVVYPGGTYKDPFFSLYDGRTDYAESKTMTDLLSSLNDTRATIYGGAFNDPNNVTGGTISSNVGIPPGGDRTSTVAFTTANPSFALVLRADQRTPTSPLFVLTAGESLLARAHAAAIGWTTESAATLYASGVTQAFAQWGLTVPTSYISSAPVFADIIKQRYLASYPDGFMGWDIYRLTSTTRDGTAGSGSAFTQNPLNLKPGTGGAGKPIVSRFTYSASEYTTNTASVNAAIALISGGDKQDSRVWWDQ</sequence>
<reference evidence="1 2" key="1">
    <citation type="submission" date="2018-10" db="EMBL/GenBank/DDBJ databases">
        <title>Genomic Encyclopedia of Archaeal and Bacterial Type Strains, Phase II (KMG-II): from individual species to whole genera.</title>
        <authorList>
            <person name="Goeker M."/>
        </authorList>
    </citation>
    <scope>NUCLEOTIDE SEQUENCE [LARGE SCALE GENOMIC DNA]</scope>
    <source>
        <strain evidence="1 2">DSM 18602</strain>
    </source>
</reference>
<dbReference type="RefSeq" id="WP_121197077.1">
    <property type="nucleotide sequence ID" value="NZ_RBKU01000001.1"/>
</dbReference>
<dbReference type="OrthoDB" id="9766256at2"/>
<comment type="caution">
    <text evidence="1">The sequence shown here is derived from an EMBL/GenBank/DDBJ whole genome shotgun (WGS) entry which is preliminary data.</text>
</comment>
<dbReference type="Pfam" id="PF12771">
    <property type="entry name" value="SusD-like_2"/>
    <property type="match status" value="1"/>
</dbReference>
<dbReference type="EMBL" id="RBKU01000001">
    <property type="protein sequence ID" value="RKR81368.1"/>
    <property type="molecule type" value="Genomic_DNA"/>
</dbReference>
<dbReference type="SUPFAM" id="SSF48452">
    <property type="entry name" value="TPR-like"/>
    <property type="match status" value="1"/>
</dbReference>
<dbReference type="InterPro" id="IPR041662">
    <property type="entry name" value="SusD-like_2"/>
</dbReference>